<comment type="caution">
    <text evidence="3">The sequence shown here is derived from an EMBL/GenBank/DDBJ whole genome shotgun (WGS) entry which is preliminary data.</text>
</comment>
<proteinExistence type="predicted"/>
<accession>A0ABW1WWB9</accession>
<protein>
    <submittedName>
        <fullName evidence="3">Copper resistance protein B</fullName>
    </submittedName>
</protein>
<feature type="signal peptide" evidence="2">
    <location>
        <begin position="1"/>
        <end position="20"/>
    </location>
</feature>
<gene>
    <name evidence="3" type="ORF">ACFQDP_25140</name>
</gene>
<dbReference type="Pfam" id="PF05275">
    <property type="entry name" value="CopB"/>
    <property type="match status" value="1"/>
</dbReference>
<reference evidence="4" key="1">
    <citation type="journal article" date="2019" name="Int. J. Syst. Evol. Microbiol.">
        <title>The Global Catalogue of Microorganisms (GCM) 10K type strain sequencing project: providing services to taxonomists for standard genome sequencing and annotation.</title>
        <authorList>
            <consortium name="The Broad Institute Genomics Platform"/>
            <consortium name="The Broad Institute Genome Sequencing Center for Infectious Disease"/>
            <person name="Wu L."/>
            <person name="Ma J."/>
        </authorList>
    </citation>
    <scope>NUCLEOTIDE SEQUENCE [LARGE SCALE GENOMIC DNA]</scope>
    <source>
        <strain evidence="4">CCUG 36916</strain>
    </source>
</reference>
<organism evidence="3 4">
    <name type="scientific">Methylorubrum zatmanii</name>
    <dbReference type="NCBI Taxonomy" id="29429"/>
    <lineage>
        <taxon>Bacteria</taxon>
        <taxon>Pseudomonadati</taxon>
        <taxon>Pseudomonadota</taxon>
        <taxon>Alphaproteobacteria</taxon>
        <taxon>Hyphomicrobiales</taxon>
        <taxon>Methylobacteriaceae</taxon>
        <taxon>Methylorubrum</taxon>
    </lineage>
</organism>
<evidence type="ECO:0000256" key="2">
    <source>
        <dbReference type="SAM" id="SignalP"/>
    </source>
</evidence>
<dbReference type="RefSeq" id="WP_012753479.1">
    <property type="nucleotide sequence ID" value="NZ_JBHSTT010000118.1"/>
</dbReference>
<dbReference type="EMBL" id="JBHSTT010000118">
    <property type="protein sequence ID" value="MFC6392589.1"/>
    <property type="molecule type" value="Genomic_DNA"/>
</dbReference>
<name>A0ABW1WWB9_9HYPH</name>
<sequence length="354" mass="38293">MTAFRIALLATTVLPVLAVAQQMDPSMQMPGMGAGSTTEVAPPRTSAPAQAGMNGDHDMGAMRGTTSSLPRRVGAKRAAPSPAGPLASHNAGTMDGMGGIEAQREMPNPPPPPAALSGPAHAADLVYNPSDMATAREELRAEQGDLRAYRVLIDRLETQFQEGGNGYKWDAQAWYGSDINKLWLKSEGNGTYRGRVEEGDLQVLWSRAISPYFDLQAGGRVNFGPGPQRTDAVIALQALMPYSYNVEASLFLSNKGELRSRLEAEYDLLITQRLILQPRVELNLSAQNIRELGVGAGLSTVEAGLRLRYEFIPEFAPYVGIEYERKVGNTAGYARASGEDVGSFKYLVGLRSWF</sequence>
<evidence type="ECO:0000256" key="1">
    <source>
        <dbReference type="SAM" id="MobiDB-lite"/>
    </source>
</evidence>
<keyword evidence="2" id="KW-0732">Signal</keyword>
<evidence type="ECO:0000313" key="3">
    <source>
        <dbReference type="EMBL" id="MFC6392589.1"/>
    </source>
</evidence>
<feature type="region of interest" description="Disordered" evidence="1">
    <location>
        <begin position="31"/>
        <end position="56"/>
    </location>
</feature>
<feature type="chain" id="PRO_5045810857" evidence="2">
    <location>
        <begin position="21"/>
        <end position="354"/>
    </location>
</feature>
<evidence type="ECO:0000313" key="4">
    <source>
        <dbReference type="Proteomes" id="UP001596237"/>
    </source>
</evidence>
<dbReference type="InterPro" id="IPR007939">
    <property type="entry name" value="Cu-R_B_prcur"/>
</dbReference>
<keyword evidence="4" id="KW-1185">Reference proteome</keyword>
<dbReference type="Proteomes" id="UP001596237">
    <property type="component" value="Unassembled WGS sequence"/>
</dbReference>